<feature type="domain" description="DUF1232" evidence="5">
    <location>
        <begin position="64"/>
        <end position="98"/>
    </location>
</feature>
<comment type="subcellular location">
    <subcellularLocation>
        <location evidence="1">Endomembrane system</location>
        <topology evidence="1">Multi-pass membrane protein</topology>
    </subcellularLocation>
</comment>
<evidence type="ECO:0000313" key="7">
    <source>
        <dbReference type="Proteomes" id="UP000249590"/>
    </source>
</evidence>
<evidence type="ECO:0000256" key="3">
    <source>
        <dbReference type="ARBA" id="ARBA00022989"/>
    </source>
</evidence>
<dbReference type="OrthoDB" id="9813247at2"/>
<evidence type="ECO:0000256" key="4">
    <source>
        <dbReference type="ARBA" id="ARBA00023136"/>
    </source>
</evidence>
<reference evidence="6 7" key="1">
    <citation type="submission" date="2018-05" db="EMBL/GenBank/DDBJ databases">
        <title>Acuticoccus sediminis sp. nov., isolated from deep-sea sediment of Indian Ocean.</title>
        <authorList>
            <person name="Liu X."/>
            <person name="Lai Q."/>
            <person name="Du Y."/>
            <person name="Sun F."/>
            <person name="Zhang X."/>
            <person name="Wang S."/>
            <person name="Shao Z."/>
        </authorList>
    </citation>
    <scope>NUCLEOTIDE SEQUENCE [LARGE SCALE GENOMIC DNA]</scope>
    <source>
        <strain evidence="6 7">PTG4-2</strain>
    </source>
</reference>
<comment type="caution">
    <text evidence="6">The sequence shown here is derived from an EMBL/GenBank/DDBJ whole genome shotgun (WGS) entry which is preliminary data.</text>
</comment>
<organism evidence="6 7">
    <name type="scientific">Acuticoccus sediminis</name>
    <dbReference type="NCBI Taxonomy" id="2184697"/>
    <lineage>
        <taxon>Bacteria</taxon>
        <taxon>Pseudomonadati</taxon>
        <taxon>Pseudomonadota</taxon>
        <taxon>Alphaproteobacteria</taxon>
        <taxon>Hyphomicrobiales</taxon>
        <taxon>Amorphaceae</taxon>
        <taxon>Acuticoccus</taxon>
    </lineage>
</organism>
<proteinExistence type="predicted"/>
<gene>
    <name evidence="6" type="ORF">DLJ53_02085</name>
</gene>
<name>A0A8B2NXD2_9HYPH</name>
<dbReference type="InterPro" id="IPR016983">
    <property type="entry name" value="UCP031804"/>
</dbReference>
<evidence type="ECO:0000259" key="5">
    <source>
        <dbReference type="Pfam" id="PF06803"/>
    </source>
</evidence>
<dbReference type="RefSeq" id="WP_111341909.1">
    <property type="nucleotide sequence ID" value="NZ_QHHQ01000001.1"/>
</dbReference>
<evidence type="ECO:0000256" key="2">
    <source>
        <dbReference type="ARBA" id="ARBA00022692"/>
    </source>
</evidence>
<dbReference type="AlphaFoldDB" id="A0A8B2NXD2"/>
<sequence length="122" mass="13596">MNDEVRIGEILGPDGAERLEEDEAKVRRRFWPTLRMAARHIPFSQDLVAAYFCALDPKVPFRVRATMLGALVYFVTPIDAIPDMLLGIGFSDDVTVLLGAMALMASHITDRHRERAAKALAD</sequence>
<protein>
    <recommendedName>
        <fullName evidence="5">DUF1232 domain-containing protein</fullName>
    </recommendedName>
</protein>
<dbReference type="Pfam" id="PF06803">
    <property type="entry name" value="DUF1232"/>
    <property type="match status" value="1"/>
</dbReference>
<keyword evidence="7" id="KW-1185">Reference proteome</keyword>
<evidence type="ECO:0000313" key="6">
    <source>
        <dbReference type="EMBL" id="RAI03330.1"/>
    </source>
</evidence>
<keyword evidence="4" id="KW-0472">Membrane</keyword>
<accession>A0A8B2NXD2</accession>
<evidence type="ECO:0000256" key="1">
    <source>
        <dbReference type="ARBA" id="ARBA00004127"/>
    </source>
</evidence>
<keyword evidence="2" id="KW-0812">Transmembrane</keyword>
<dbReference type="PIRSF" id="PIRSF031804">
    <property type="entry name" value="UCP031804"/>
    <property type="match status" value="1"/>
</dbReference>
<keyword evidence="3" id="KW-1133">Transmembrane helix</keyword>
<dbReference type="Proteomes" id="UP000249590">
    <property type="component" value="Unassembled WGS sequence"/>
</dbReference>
<dbReference type="InterPro" id="IPR010652">
    <property type="entry name" value="DUF1232"/>
</dbReference>
<dbReference type="GO" id="GO:0012505">
    <property type="term" value="C:endomembrane system"/>
    <property type="evidence" value="ECO:0007669"/>
    <property type="project" value="UniProtKB-SubCell"/>
</dbReference>
<dbReference type="EMBL" id="QHHQ01000001">
    <property type="protein sequence ID" value="RAI03330.1"/>
    <property type="molecule type" value="Genomic_DNA"/>
</dbReference>